<feature type="domain" description="Winged helix-turn helix" evidence="1">
    <location>
        <begin position="2"/>
        <end position="51"/>
    </location>
</feature>
<feature type="non-terminal residue" evidence="2">
    <location>
        <position position="62"/>
    </location>
</feature>
<accession>T1BQJ6</accession>
<evidence type="ECO:0000313" key="2">
    <source>
        <dbReference type="EMBL" id="EQD55514.1"/>
    </source>
</evidence>
<reference evidence="2" key="2">
    <citation type="journal article" date="2014" name="ISME J.">
        <title>Microbial stratification in low pH oxic and suboxic macroscopic growths along an acid mine drainage.</title>
        <authorList>
            <person name="Mendez-Garcia C."/>
            <person name="Mesa V."/>
            <person name="Sprenger R.R."/>
            <person name="Richter M."/>
            <person name="Diez M.S."/>
            <person name="Solano J."/>
            <person name="Bargiela R."/>
            <person name="Golyshina O.V."/>
            <person name="Manteca A."/>
            <person name="Ramos J.L."/>
            <person name="Gallego J.R."/>
            <person name="Llorente I."/>
            <person name="Martins Dos Santos V.A."/>
            <person name="Jensen O.N."/>
            <person name="Pelaez A.I."/>
            <person name="Sanchez J."/>
            <person name="Ferrer M."/>
        </authorList>
    </citation>
    <scope>NUCLEOTIDE SEQUENCE</scope>
</reference>
<name>T1BQJ6_9ZZZZ</name>
<evidence type="ECO:0000259" key="1">
    <source>
        <dbReference type="Pfam" id="PF13592"/>
    </source>
</evidence>
<sequence>MRERIAQRWGVKLSLASVGAILARVGLTPQQPLQCADQRDPEAIARWQRETYPAIARPAKRA</sequence>
<protein>
    <submittedName>
        <fullName evidence="2">ISXoo2 transposase</fullName>
    </submittedName>
</protein>
<dbReference type="AlphaFoldDB" id="T1BQJ6"/>
<dbReference type="EMBL" id="AUZY01006043">
    <property type="protein sequence ID" value="EQD55514.1"/>
    <property type="molecule type" value="Genomic_DNA"/>
</dbReference>
<organism evidence="2">
    <name type="scientific">mine drainage metagenome</name>
    <dbReference type="NCBI Taxonomy" id="410659"/>
    <lineage>
        <taxon>unclassified sequences</taxon>
        <taxon>metagenomes</taxon>
        <taxon>ecological metagenomes</taxon>
    </lineage>
</organism>
<reference evidence="2" key="1">
    <citation type="submission" date="2013-08" db="EMBL/GenBank/DDBJ databases">
        <authorList>
            <person name="Mendez C."/>
            <person name="Richter M."/>
            <person name="Ferrer M."/>
            <person name="Sanchez J."/>
        </authorList>
    </citation>
    <scope>NUCLEOTIDE SEQUENCE</scope>
</reference>
<comment type="caution">
    <text evidence="2">The sequence shown here is derived from an EMBL/GenBank/DDBJ whole genome shotgun (WGS) entry which is preliminary data.</text>
</comment>
<dbReference type="InterPro" id="IPR025959">
    <property type="entry name" value="Winged_HTH_dom"/>
</dbReference>
<gene>
    <name evidence="2" type="ORF">B1B_09188</name>
</gene>
<dbReference type="Pfam" id="PF13592">
    <property type="entry name" value="HTH_33"/>
    <property type="match status" value="1"/>
</dbReference>
<proteinExistence type="predicted"/>